<keyword evidence="1" id="KW-0812">Transmembrane</keyword>
<keyword evidence="1" id="KW-0472">Membrane</keyword>
<evidence type="ECO:0000313" key="2">
    <source>
        <dbReference type="EMBL" id="PMD38600.1"/>
    </source>
</evidence>
<dbReference type="Proteomes" id="UP000235786">
    <property type="component" value="Unassembled WGS sequence"/>
</dbReference>
<organism evidence="2 3">
    <name type="scientific">Hyaloscypha variabilis (strain UAMH 11265 / GT02V1 / F)</name>
    <name type="common">Meliniomyces variabilis</name>
    <dbReference type="NCBI Taxonomy" id="1149755"/>
    <lineage>
        <taxon>Eukaryota</taxon>
        <taxon>Fungi</taxon>
        <taxon>Dikarya</taxon>
        <taxon>Ascomycota</taxon>
        <taxon>Pezizomycotina</taxon>
        <taxon>Leotiomycetes</taxon>
        <taxon>Helotiales</taxon>
        <taxon>Hyaloscyphaceae</taxon>
        <taxon>Hyaloscypha</taxon>
        <taxon>Hyaloscypha variabilis</taxon>
    </lineage>
</organism>
<protein>
    <submittedName>
        <fullName evidence="2">Uncharacterized protein</fullName>
    </submittedName>
</protein>
<feature type="transmembrane region" description="Helical" evidence="1">
    <location>
        <begin position="208"/>
        <end position="228"/>
    </location>
</feature>
<keyword evidence="1" id="KW-1133">Transmembrane helix</keyword>
<dbReference type="EMBL" id="KZ613947">
    <property type="protein sequence ID" value="PMD38600.1"/>
    <property type="molecule type" value="Genomic_DNA"/>
</dbReference>
<feature type="transmembrane region" description="Helical" evidence="1">
    <location>
        <begin position="119"/>
        <end position="141"/>
    </location>
</feature>
<feature type="transmembrane region" description="Helical" evidence="1">
    <location>
        <begin position="93"/>
        <end position="113"/>
    </location>
</feature>
<dbReference type="OrthoDB" id="3524076at2759"/>
<proteinExistence type="predicted"/>
<evidence type="ECO:0000256" key="1">
    <source>
        <dbReference type="SAM" id="Phobius"/>
    </source>
</evidence>
<gene>
    <name evidence="2" type="ORF">L207DRAFT_567010</name>
</gene>
<sequence length="285" mass="31987">MPFDPEGDLYIAEPKLLSIDCFPTFFSRPAPPDYDLIMAGSTRYHRVPGELRPSMDASTGDEDVGVLLLDPHASDDEDTPLPNEHRFSIYPTAILRSLSICVFATSFVLLIVGKRTHSIAAIVFIGITIVRNFLVVIHHIFSKHLRLEFRNTSRRTRRSSRKCPEWAKQGRLHLLLDLILVTVLFITTGVATQSPYRYRYYYYENTPVIAAGCILAFVGILCYSLSVADLGRPSNITVSGGIAFSYHKKKQHDQPEQPQMYRDVEASRGLGVQSRKTGADSPINV</sequence>
<keyword evidence="3" id="KW-1185">Reference proteome</keyword>
<dbReference type="AlphaFoldDB" id="A0A2J6RJC3"/>
<accession>A0A2J6RJC3</accession>
<feature type="transmembrane region" description="Helical" evidence="1">
    <location>
        <begin position="174"/>
        <end position="196"/>
    </location>
</feature>
<evidence type="ECO:0000313" key="3">
    <source>
        <dbReference type="Proteomes" id="UP000235786"/>
    </source>
</evidence>
<name>A0A2J6RJC3_HYAVF</name>
<reference evidence="2 3" key="1">
    <citation type="submission" date="2016-04" db="EMBL/GenBank/DDBJ databases">
        <title>A degradative enzymes factory behind the ericoid mycorrhizal symbiosis.</title>
        <authorList>
            <consortium name="DOE Joint Genome Institute"/>
            <person name="Martino E."/>
            <person name="Morin E."/>
            <person name="Grelet G."/>
            <person name="Kuo A."/>
            <person name="Kohler A."/>
            <person name="Daghino S."/>
            <person name="Barry K."/>
            <person name="Choi C."/>
            <person name="Cichocki N."/>
            <person name="Clum A."/>
            <person name="Copeland A."/>
            <person name="Hainaut M."/>
            <person name="Haridas S."/>
            <person name="Labutti K."/>
            <person name="Lindquist E."/>
            <person name="Lipzen A."/>
            <person name="Khouja H.-R."/>
            <person name="Murat C."/>
            <person name="Ohm R."/>
            <person name="Olson A."/>
            <person name="Spatafora J."/>
            <person name="Veneault-Fourrey C."/>
            <person name="Henrissat B."/>
            <person name="Grigoriev I."/>
            <person name="Martin F."/>
            <person name="Perotto S."/>
        </authorList>
    </citation>
    <scope>NUCLEOTIDE SEQUENCE [LARGE SCALE GENOMIC DNA]</scope>
    <source>
        <strain evidence="2 3">F</strain>
    </source>
</reference>